<evidence type="ECO:0000256" key="1">
    <source>
        <dbReference type="ARBA" id="ARBA00004141"/>
    </source>
</evidence>
<dbReference type="SMART" id="SM00100">
    <property type="entry name" value="cNMP"/>
    <property type="match status" value="1"/>
</dbReference>
<gene>
    <name evidence="8" type="ORF">AB1Y20_012330</name>
</gene>
<dbReference type="EMBL" id="JBGBPQ010000021">
    <property type="protein sequence ID" value="KAL1503866.1"/>
    <property type="molecule type" value="Genomic_DNA"/>
</dbReference>
<dbReference type="Gene3D" id="3.30.750.24">
    <property type="entry name" value="STAS domain"/>
    <property type="match status" value="1"/>
</dbReference>
<accession>A0AB34IN78</accession>
<evidence type="ECO:0000256" key="4">
    <source>
        <dbReference type="ARBA" id="ARBA00023136"/>
    </source>
</evidence>
<keyword evidence="3 5" id="KW-1133">Transmembrane helix</keyword>
<organism evidence="8 9">
    <name type="scientific">Prymnesium parvum</name>
    <name type="common">Toxic golden alga</name>
    <dbReference type="NCBI Taxonomy" id="97485"/>
    <lineage>
        <taxon>Eukaryota</taxon>
        <taxon>Haptista</taxon>
        <taxon>Haptophyta</taxon>
        <taxon>Prymnesiophyceae</taxon>
        <taxon>Prymnesiales</taxon>
        <taxon>Prymnesiaceae</taxon>
        <taxon>Prymnesium</taxon>
    </lineage>
</organism>
<feature type="transmembrane region" description="Helical" evidence="5">
    <location>
        <begin position="76"/>
        <end position="99"/>
    </location>
</feature>
<keyword evidence="4 5" id="KW-0472">Membrane</keyword>
<feature type="transmembrane region" description="Helical" evidence="5">
    <location>
        <begin position="412"/>
        <end position="432"/>
    </location>
</feature>
<dbReference type="GO" id="GO:0016020">
    <property type="term" value="C:membrane"/>
    <property type="evidence" value="ECO:0007669"/>
    <property type="project" value="UniProtKB-SubCell"/>
</dbReference>
<proteinExistence type="predicted"/>
<dbReference type="InterPro" id="IPR018490">
    <property type="entry name" value="cNMP-bd_dom_sf"/>
</dbReference>
<dbReference type="Proteomes" id="UP001515480">
    <property type="component" value="Unassembled WGS sequence"/>
</dbReference>
<reference evidence="8 9" key="1">
    <citation type="journal article" date="2024" name="Science">
        <title>Giant polyketide synthase enzymes in the biosynthesis of giant marine polyether toxins.</title>
        <authorList>
            <person name="Fallon T.R."/>
            <person name="Shende V.V."/>
            <person name="Wierzbicki I.H."/>
            <person name="Pendleton A.L."/>
            <person name="Watervoot N.F."/>
            <person name="Auber R.P."/>
            <person name="Gonzalez D.J."/>
            <person name="Wisecaver J.H."/>
            <person name="Moore B.S."/>
        </authorList>
    </citation>
    <scope>NUCLEOTIDE SEQUENCE [LARGE SCALE GENOMIC DNA]</scope>
    <source>
        <strain evidence="8 9">12B1</strain>
    </source>
</reference>
<name>A0AB34IN78_PRYPA</name>
<evidence type="ECO:0000256" key="3">
    <source>
        <dbReference type="ARBA" id="ARBA00022989"/>
    </source>
</evidence>
<feature type="domain" description="Cyclic nucleotide-binding" evidence="6">
    <location>
        <begin position="703"/>
        <end position="816"/>
    </location>
</feature>
<dbReference type="PANTHER" id="PTHR43310:SF2">
    <property type="entry name" value="SLC26A_SULP TRANSPORTER DOMAIN-CONTAINING PROTEIN"/>
    <property type="match status" value="1"/>
</dbReference>
<keyword evidence="2 5" id="KW-0812">Transmembrane</keyword>
<dbReference type="AlphaFoldDB" id="A0AB34IN78"/>
<feature type="transmembrane region" description="Helical" evidence="5">
    <location>
        <begin position="244"/>
        <end position="270"/>
    </location>
</feature>
<dbReference type="InterPro" id="IPR052706">
    <property type="entry name" value="Membrane-Transporter-like"/>
</dbReference>
<feature type="transmembrane region" description="Helical" evidence="5">
    <location>
        <begin position="340"/>
        <end position="361"/>
    </location>
</feature>
<evidence type="ECO:0000313" key="9">
    <source>
        <dbReference type="Proteomes" id="UP001515480"/>
    </source>
</evidence>
<dbReference type="Pfam" id="PF00027">
    <property type="entry name" value="cNMP_binding"/>
    <property type="match status" value="1"/>
</dbReference>
<dbReference type="InterPro" id="IPR000595">
    <property type="entry name" value="cNMP-bd_dom"/>
</dbReference>
<dbReference type="InterPro" id="IPR011547">
    <property type="entry name" value="SLC26A/SulP_dom"/>
</dbReference>
<evidence type="ECO:0000259" key="7">
    <source>
        <dbReference type="PROSITE" id="PS50801"/>
    </source>
</evidence>
<evidence type="ECO:0000256" key="2">
    <source>
        <dbReference type="ARBA" id="ARBA00022692"/>
    </source>
</evidence>
<comment type="subcellular location">
    <subcellularLocation>
        <location evidence="1">Membrane</location>
        <topology evidence="1">Multi-pass membrane protein</topology>
    </subcellularLocation>
</comment>
<dbReference type="SUPFAM" id="SSF51206">
    <property type="entry name" value="cAMP-binding domain-like"/>
    <property type="match status" value="1"/>
</dbReference>
<dbReference type="PANTHER" id="PTHR43310">
    <property type="entry name" value="SULFATE TRANSPORTER YBAR-RELATED"/>
    <property type="match status" value="1"/>
</dbReference>
<protein>
    <recommendedName>
        <fullName evidence="10">Cyclic nucleotide-binding domain-containing protein</fullName>
    </recommendedName>
</protein>
<dbReference type="PROSITE" id="PS50801">
    <property type="entry name" value="STAS"/>
    <property type="match status" value="1"/>
</dbReference>
<keyword evidence="9" id="KW-1185">Reference proteome</keyword>
<comment type="caution">
    <text evidence="8">The sequence shown here is derived from an EMBL/GenBank/DDBJ whole genome shotgun (WGS) entry which is preliminary data.</text>
</comment>
<dbReference type="Gene3D" id="2.60.120.10">
    <property type="entry name" value="Jelly Rolls"/>
    <property type="match status" value="1"/>
</dbReference>
<sequence length="856" mass="92682">MDLGEEARGGGAGGGGGWHFMEETEDMTDGLSLSSRDVIHTRHLSSNRESPLSVDLEAGLLSGKHRRLERGALLKGLMYGLINAVIVSPVMIGFAAIIFRHQAFHQDAAIYAQLVKLVIFSSAVHQTAFSAYSSLPFAIGQVQDAGLIFLSKIACSIADDMRDDPPEHMLATVLVALSLSTASLGVALIVTGKLQLAALVQYLPLPVVGGYLAFIGLYCLEAGLSLMTGEQVDSLLGLKAPSQWAALLSVSALASWLPGVVSGVCILLILQRYHHFLVLPSLLVLIPSVFYAVVFSSGYSLEDMRNLGLVAQSQPAGNPLRVWDNFDFSHVKWELLPSAIPTWFGMYVVVAFSSSLDVAAIQMDMGKQLDFNHELITIGISNLVSGCTGGFTGSYIFSQTIFTYRTGTSSRVCGIVVVVVELALFLAPFSIVAFMPKLFFGAVLTFIAVDLLYDWLVRSRSKVHRLEYGVILITFGAINVAGLELGMSTGVLVAMMCFIFDYAKVPVVQRVQLRSNVIRSLPRSALLAQLQSQVITMRCRGYIFFGSTLQIMEDVMSSIVSPPHDSRRSSNAYGANMPPVEEAPVTKFVLFDFTTVSGLDATAARSCFLNLCRTLTPRGITLVFGGLRPGGHIEQLLIGHEILHAAPGNPSALSFETIDAALEYCEDALLRGSTGWIGQSQLSSSYVSLQATAKKGSGGLIRILSPLVEESWSDLLDGLFPFFVEQRYADNEVIFRKGDSAHSIYFITQGEVTLYNKIGSRGGSTPSKGRRLVRYVNGGIFGELDFFLRNVRSFDAVASTADCTVQMLSRESLQSMQSQASQLAAALEHALLKYLSFQVNAKLGLSDGIKDCDPID</sequence>
<dbReference type="InterPro" id="IPR002645">
    <property type="entry name" value="STAS_dom"/>
</dbReference>
<feature type="transmembrane region" description="Helical" evidence="5">
    <location>
        <begin position="469"/>
        <end position="502"/>
    </location>
</feature>
<evidence type="ECO:0000259" key="6">
    <source>
        <dbReference type="PROSITE" id="PS50042"/>
    </source>
</evidence>
<dbReference type="InterPro" id="IPR014710">
    <property type="entry name" value="RmlC-like_jellyroll"/>
</dbReference>
<feature type="transmembrane region" description="Helical" evidence="5">
    <location>
        <begin position="202"/>
        <end position="224"/>
    </location>
</feature>
<dbReference type="PROSITE" id="PS50042">
    <property type="entry name" value="CNMP_BINDING_3"/>
    <property type="match status" value="1"/>
</dbReference>
<feature type="domain" description="STAS" evidence="7">
    <location>
        <begin position="524"/>
        <end position="665"/>
    </location>
</feature>
<dbReference type="Pfam" id="PF01740">
    <property type="entry name" value="STAS"/>
    <property type="match status" value="1"/>
</dbReference>
<dbReference type="InterPro" id="IPR036513">
    <property type="entry name" value="STAS_dom_sf"/>
</dbReference>
<dbReference type="CDD" id="cd00038">
    <property type="entry name" value="CAP_ED"/>
    <property type="match status" value="1"/>
</dbReference>
<evidence type="ECO:0000313" key="8">
    <source>
        <dbReference type="EMBL" id="KAL1503866.1"/>
    </source>
</evidence>
<evidence type="ECO:0008006" key="10">
    <source>
        <dbReference type="Google" id="ProtNLM"/>
    </source>
</evidence>
<evidence type="ECO:0000256" key="5">
    <source>
        <dbReference type="SAM" id="Phobius"/>
    </source>
</evidence>
<dbReference type="Pfam" id="PF00916">
    <property type="entry name" value="Sulfate_transp"/>
    <property type="match status" value="1"/>
</dbReference>
<feature type="transmembrane region" description="Helical" evidence="5">
    <location>
        <begin position="169"/>
        <end position="190"/>
    </location>
</feature>
<feature type="transmembrane region" description="Helical" evidence="5">
    <location>
        <begin position="277"/>
        <end position="299"/>
    </location>
</feature>
<feature type="transmembrane region" description="Helical" evidence="5">
    <location>
        <begin position="438"/>
        <end position="457"/>
    </location>
</feature>